<organism evidence="1 2">
    <name type="scientific">Entomophthora muscae</name>
    <dbReference type="NCBI Taxonomy" id="34485"/>
    <lineage>
        <taxon>Eukaryota</taxon>
        <taxon>Fungi</taxon>
        <taxon>Fungi incertae sedis</taxon>
        <taxon>Zoopagomycota</taxon>
        <taxon>Entomophthoromycotina</taxon>
        <taxon>Entomophthoromycetes</taxon>
        <taxon>Entomophthorales</taxon>
        <taxon>Entomophthoraceae</taxon>
        <taxon>Entomophthora</taxon>
    </lineage>
</organism>
<protein>
    <submittedName>
        <fullName evidence="1">Uncharacterized protein</fullName>
    </submittedName>
</protein>
<sequence length="194" mass="21615">MLLARMFQFSYFSLDSFPYIRPQQPVTLNMGMTMSSWYDVYSLNNIDQEQDEKGMLESVQKVNQFIQAEIDAGIPANRIVIGGFSQGCVVSLLTMLKSERSFAGMIGLSGYLPLHKKISSMASEASKKTPIFWGHGESDEIVAFHLGKMTNEYLSKAGYQIEFNAYPGMAHSACNEEIVAMSHFLSNVLPPTDS</sequence>
<name>A0ACC2UHK5_9FUNG</name>
<evidence type="ECO:0000313" key="2">
    <source>
        <dbReference type="Proteomes" id="UP001165960"/>
    </source>
</evidence>
<dbReference type="EMBL" id="QTSX02000721">
    <property type="protein sequence ID" value="KAJ9086389.1"/>
    <property type="molecule type" value="Genomic_DNA"/>
</dbReference>
<proteinExistence type="predicted"/>
<gene>
    <name evidence="1" type="ORF">DSO57_1004451</name>
</gene>
<reference evidence="1" key="1">
    <citation type="submission" date="2022-04" db="EMBL/GenBank/DDBJ databases">
        <title>Genome of the entomopathogenic fungus Entomophthora muscae.</title>
        <authorList>
            <person name="Elya C."/>
            <person name="Lovett B.R."/>
            <person name="Lee E."/>
            <person name="Macias A.M."/>
            <person name="Hajek A.E."/>
            <person name="De Bivort B.L."/>
            <person name="Kasson M.T."/>
            <person name="De Fine Licht H.H."/>
            <person name="Stajich J.E."/>
        </authorList>
    </citation>
    <scope>NUCLEOTIDE SEQUENCE</scope>
    <source>
        <strain evidence="1">Berkeley</strain>
    </source>
</reference>
<keyword evidence="2" id="KW-1185">Reference proteome</keyword>
<evidence type="ECO:0000313" key="1">
    <source>
        <dbReference type="EMBL" id="KAJ9086389.1"/>
    </source>
</evidence>
<accession>A0ACC2UHK5</accession>
<comment type="caution">
    <text evidence="1">The sequence shown here is derived from an EMBL/GenBank/DDBJ whole genome shotgun (WGS) entry which is preliminary data.</text>
</comment>
<dbReference type="Proteomes" id="UP001165960">
    <property type="component" value="Unassembled WGS sequence"/>
</dbReference>